<proteinExistence type="predicted"/>
<name>S5DRD7_9VIRU</name>
<accession>S5DRD7</accession>
<dbReference type="EMBL" id="KC752344">
    <property type="protein sequence ID" value="AGQ20238.1"/>
    <property type="molecule type" value="Genomic_DNA"/>
</dbReference>
<evidence type="ECO:0000256" key="1">
    <source>
        <dbReference type="SAM" id="Phobius"/>
    </source>
</evidence>
<reference evidence="2" key="1">
    <citation type="journal article" date="2013" name="J. Gen. Virol.">
        <title>Ultrastructural and genomic characterization of a second banchine polydnavirus confirms the existence of shared features within this ichnovirus lineage.</title>
        <authorList>
            <person name="Djoumad A."/>
            <person name="Stoltz D."/>
            <person name="Beliveau C."/>
            <person name="Boyle B."/>
            <person name="Kuhn L."/>
            <person name="Cusson M."/>
        </authorList>
    </citation>
    <scope>NUCLEOTIDE SEQUENCE</scope>
</reference>
<keyword evidence="1" id="KW-0472">Membrane</keyword>
<feature type="transmembrane region" description="Helical" evidence="1">
    <location>
        <begin position="116"/>
        <end position="141"/>
    </location>
</feature>
<protein>
    <submittedName>
        <fullName evidence="2">AsIV-cont00138-ORF1</fullName>
    </submittedName>
</protein>
<evidence type="ECO:0000313" key="2">
    <source>
        <dbReference type="EMBL" id="AGQ20238.1"/>
    </source>
</evidence>
<keyword evidence="1" id="KW-1133">Transmembrane helix</keyword>
<keyword evidence="1" id="KW-0812">Transmembrane</keyword>
<organism evidence="2">
    <name type="scientific">Apophua simplicipes ichnovirus</name>
    <dbReference type="NCBI Taxonomy" id="1329648"/>
    <lineage>
        <taxon>Viruses</taxon>
        <taxon>Viruses incertae sedis</taxon>
        <taxon>Polydnaviriformidae</taxon>
        <taxon>Ichnoviriform</taxon>
    </lineage>
</organism>
<sequence length="146" mass="16640">MENSRVRKLYVARDHLADIIVHEFSQVSISTSAEVQDNLQMKDIRLQIETDDAPKPMANALESKNEIETVISSSENDDAPDPRTMTFVDFDSTWMNGDDESTNLNRRQRFERSFKTYGCVIFLCIVIILLAVVSVTSFVFAMKLLV</sequence>